<proteinExistence type="predicted"/>
<keyword evidence="1" id="KW-0805">Transcription regulation</keyword>
<dbReference type="OrthoDB" id="8688418at2"/>
<accession>A0A1S1QZ66</accession>
<protein>
    <submittedName>
        <fullName evidence="6">TetR family transcriptional regulator</fullName>
    </submittedName>
</protein>
<reference evidence="7" key="1">
    <citation type="submission" date="2016-07" db="EMBL/GenBank/DDBJ databases">
        <title>Sequence Frankia sp. strain CcI1.17.</title>
        <authorList>
            <person name="Ghodhbane-Gtari F."/>
            <person name="Swanson E."/>
            <person name="Gueddou A."/>
            <person name="Morris K."/>
            <person name="Hezbri K."/>
            <person name="Ktari A."/>
            <person name="Nouioui I."/>
            <person name="Abebe-Akele F."/>
            <person name="Simpson S."/>
            <person name="Thomas K."/>
            <person name="Gtari M."/>
            <person name="Tisa L.S."/>
            <person name="Hurst S."/>
        </authorList>
    </citation>
    <scope>NUCLEOTIDE SEQUENCE [LARGE SCALE GENOMIC DNA]</scope>
    <source>
        <strain evidence="7">Cc1.17</strain>
    </source>
</reference>
<dbReference type="EMBL" id="MBLM01000108">
    <property type="protein sequence ID" value="OHV38977.1"/>
    <property type="molecule type" value="Genomic_DNA"/>
</dbReference>
<evidence type="ECO:0000256" key="4">
    <source>
        <dbReference type="PROSITE-ProRule" id="PRU00335"/>
    </source>
</evidence>
<gene>
    <name evidence="6" type="ORF">CC117_03150</name>
</gene>
<dbReference type="Gene3D" id="1.10.357.10">
    <property type="entry name" value="Tetracycline Repressor, domain 2"/>
    <property type="match status" value="1"/>
</dbReference>
<dbReference type="Proteomes" id="UP000179627">
    <property type="component" value="Unassembled WGS sequence"/>
</dbReference>
<dbReference type="PANTHER" id="PTHR30055">
    <property type="entry name" value="HTH-TYPE TRANSCRIPTIONAL REGULATOR RUTR"/>
    <property type="match status" value="1"/>
</dbReference>
<comment type="caution">
    <text evidence="6">The sequence shown here is derived from an EMBL/GenBank/DDBJ whole genome shotgun (WGS) entry which is preliminary data.</text>
</comment>
<dbReference type="Pfam" id="PF00440">
    <property type="entry name" value="TetR_N"/>
    <property type="match status" value="1"/>
</dbReference>
<name>A0A1S1QZ66_9ACTN</name>
<evidence type="ECO:0000256" key="3">
    <source>
        <dbReference type="ARBA" id="ARBA00023163"/>
    </source>
</evidence>
<keyword evidence="7" id="KW-1185">Reference proteome</keyword>
<organism evidence="6 7">
    <name type="scientific">Parafrankia colletiae</name>
    <dbReference type="NCBI Taxonomy" id="573497"/>
    <lineage>
        <taxon>Bacteria</taxon>
        <taxon>Bacillati</taxon>
        <taxon>Actinomycetota</taxon>
        <taxon>Actinomycetes</taxon>
        <taxon>Frankiales</taxon>
        <taxon>Frankiaceae</taxon>
        <taxon>Parafrankia</taxon>
    </lineage>
</organism>
<sequence length="236" mass="25331">MAADQAEGLRERKKRRTRQTIIEVAHELFHTKGFEATTLEEIAAGADVSVRTLFRYFTGKEAIALAPLDEMGDLTVAALRRRPADEPPLAALRAAALSAWALMSPDGQALRHYADQLLPSEQASPLAGAVLSRLIVIGDRLAMELVDNEGAVDEPRARAEPSPDIPDTPEALAASVAGPTARFPAPIAELDAQLTVVRFLSAIQVAIRFWCGSGSTDLSALLVVVETCLDRIFPSP</sequence>
<dbReference type="GO" id="GO:0003700">
    <property type="term" value="F:DNA-binding transcription factor activity"/>
    <property type="evidence" value="ECO:0007669"/>
    <property type="project" value="TreeGrafter"/>
</dbReference>
<feature type="DNA-binding region" description="H-T-H motif" evidence="4">
    <location>
        <begin position="38"/>
        <end position="57"/>
    </location>
</feature>
<dbReference type="InterPro" id="IPR009057">
    <property type="entry name" value="Homeodomain-like_sf"/>
</dbReference>
<evidence type="ECO:0000313" key="7">
    <source>
        <dbReference type="Proteomes" id="UP000179627"/>
    </source>
</evidence>
<dbReference type="PROSITE" id="PS50977">
    <property type="entry name" value="HTH_TETR_2"/>
    <property type="match status" value="1"/>
</dbReference>
<dbReference type="InterPro" id="IPR001647">
    <property type="entry name" value="HTH_TetR"/>
</dbReference>
<evidence type="ECO:0000313" key="6">
    <source>
        <dbReference type="EMBL" id="OHV38977.1"/>
    </source>
</evidence>
<dbReference type="SUPFAM" id="SSF46689">
    <property type="entry name" value="Homeodomain-like"/>
    <property type="match status" value="1"/>
</dbReference>
<evidence type="ECO:0000259" key="5">
    <source>
        <dbReference type="PROSITE" id="PS50977"/>
    </source>
</evidence>
<dbReference type="AlphaFoldDB" id="A0A1S1QZ66"/>
<dbReference type="InterPro" id="IPR023772">
    <property type="entry name" value="DNA-bd_HTH_TetR-type_CS"/>
</dbReference>
<dbReference type="PRINTS" id="PR00455">
    <property type="entry name" value="HTHTETR"/>
</dbReference>
<dbReference type="PANTHER" id="PTHR30055:SF234">
    <property type="entry name" value="HTH-TYPE TRANSCRIPTIONAL REGULATOR BETI"/>
    <property type="match status" value="1"/>
</dbReference>
<evidence type="ECO:0000256" key="2">
    <source>
        <dbReference type="ARBA" id="ARBA00023125"/>
    </source>
</evidence>
<evidence type="ECO:0000256" key="1">
    <source>
        <dbReference type="ARBA" id="ARBA00023015"/>
    </source>
</evidence>
<keyword evidence="2 4" id="KW-0238">DNA-binding</keyword>
<dbReference type="GO" id="GO:0000976">
    <property type="term" value="F:transcription cis-regulatory region binding"/>
    <property type="evidence" value="ECO:0007669"/>
    <property type="project" value="TreeGrafter"/>
</dbReference>
<dbReference type="InterPro" id="IPR050109">
    <property type="entry name" value="HTH-type_TetR-like_transc_reg"/>
</dbReference>
<keyword evidence="3" id="KW-0804">Transcription</keyword>
<dbReference type="RefSeq" id="WP_071083982.1">
    <property type="nucleotide sequence ID" value="NZ_MBLM01000108.1"/>
</dbReference>
<feature type="domain" description="HTH tetR-type" evidence="5">
    <location>
        <begin position="15"/>
        <end position="75"/>
    </location>
</feature>
<dbReference type="PROSITE" id="PS01081">
    <property type="entry name" value="HTH_TETR_1"/>
    <property type="match status" value="1"/>
</dbReference>